<dbReference type="Proteomes" id="UP001497457">
    <property type="component" value="Chromosome 4rd"/>
</dbReference>
<dbReference type="InterPro" id="IPR001841">
    <property type="entry name" value="Znf_RING"/>
</dbReference>
<evidence type="ECO:0000313" key="11">
    <source>
        <dbReference type="Proteomes" id="UP001497457"/>
    </source>
</evidence>
<keyword evidence="8" id="KW-1133">Transmembrane helix</keyword>
<dbReference type="PANTHER" id="PTHR14155:SF627">
    <property type="entry name" value="OS06G0192800 PROTEIN"/>
    <property type="match status" value="1"/>
</dbReference>
<keyword evidence="11" id="KW-1185">Reference proteome</keyword>
<evidence type="ECO:0000256" key="8">
    <source>
        <dbReference type="SAM" id="Phobius"/>
    </source>
</evidence>
<dbReference type="CDD" id="cd16461">
    <property type="entry name" value="RING-H2_EL5-like"/>
    <property type="match status" value="1"/>
</dbReference>
<dbReference type="AlphaFoldDB" id="A0ABC9EM23"/>
<dbReference type="GO" id="GO:0008270">
    <property type="term" value="F:zinc ion binding"/>
    <property type="evidence" value="ECO:0007669"/>
    <property type="project" value="UniProtKB-KW"/>
</dbReference>
<keyword evidence="4 7" id="KW-0863">Zinc-finger</keyword>
<evidence type="ECO:0000256" key="2">
    <source>
        <dbReference type="ARBA" id="ARBA00012483"/>
    </source>
</evidence>
<comment type="catalytic activity">
    <reaction evidence="1">
        <text>S-ubiquitinyl-[E2 ubiquitin-conjugating enzyme]-L-cysteine + [acceptor protein]-L-lysine = [E2 ubiquitin-conjugating enzyme]-L-cysteine + N(6)-ubiquitinyl-[acceptor protein]-L-lysine.</text>
        <dbReference type="EC" id="2.3.2.27"/>
    </reaction>
</comment>
<dbReference type="SMART" id="SM00184">
    <property type="entry name" value="RING"/>
    <property type="match status" value="1"/>
</dbReference>
<dbReference type="GO" id="GO:0061630">
    <property type="term" value="F:ubiquitin protein ligase activity"/>
    <property type="evidence" value="ECO:0007669"/>
    <property type="project" value="UniProtKB-EC"/>
</dbReference>
<keyword evidence="5" id="KW-0862">Zinc</keyword>
<evidence type="ECO:0000256" key="5">
    <source>
        <dbReference type="ARBA" id="ARBA00022833"/>
    </source>
</evidence>
<keyword evidence="3" id="KW-0479">Metal-binding</keyword>
<keyword evidence="8" id="KW-0812">Transmembrane</keyword>
<evidence type="ECO:0000256" key="4">
    <source>
        <dbReference type="ARBA" id="ARBA00022771"/>
    </source>
</evidence>
<dbReference type="SUPFAM" id="SSF57850">
    <property type="entry name" value="RING/U-box"/>
    <property type="match status" value="1"/>
</dbReference>
<dbReference type="InterPro" id="IPR053238">
    <property type="entry name" value="RING-H2_zinc_finger"/>
</dbReference>
<dbReference type="PANTHER" id="PTHR14155">
    <property type="entry name" value="RING FINGER DOMAIN-CONTAINING"/>
    <property type="match status" value="1"/>
</dbReference>
<comment type="similarity">
    <text evidence="6">Belongs to the RING-type zinc finger family. ATL subfamily.</text>
</comment>
<dbReference type="EMBL" id="OZ075114">
    <property type="protein sequence ID" value="CAL5059125.1"/>
    <property type="molecule type" value="Genomic_DNA"/>
</dbReference>
<gene>
    <name evidence="10" type="ORF">URODEC1_LOCUS96485</name>
</gene>
<dbReference type="Gene3D" id="3.30.40.10">
    <property type="entry name" value="Zinc/RING finger domain, C3HC4 (zinc finger)"/>
    <property type="match status" value="1"/>
</dbReference>
<keyword evidence="8" id="KW-0472">Membrane</keyword>
<evidence type="ECO:0000256" key="1">
    <source>
        <dbReference type="ARBA" id="ARBA00000900"/>
    </source>
</evidence>
<accession>A0ABC9EM23</accession>
<organism evidence="10 11">
    <name type="scientific">Urochloa decumbens</name>
    <dbReference type="NCBI Taxonomy" id="240449"/>
    <lineage>
        <taxon>Eukaryota</taxon>
        <taxon>Viridiplantae</taxon>
        <taxon>Streptophyta</taxon>
        <taxon>Embryophyta</taxon>
        <taxon>Tracheophyta</taxon>
        <taxon>Spermatophyta</taxon>
        <taxon>Magnoliopsida</taxon>
        <taxon>Liliopsida</taxon>
        <taxon>Poales</taxon>
        <taxon>Poaceae</taxon>
        <taxon>PACMAD clade</taxon>
        <taxon>Panicoideae</taxon>
        <taxon>Panicodae</taxon>
        <taxon>Paniceae</taxon>
        <taxon>Melinidinae</taxon>
        <taxon>Urochloa</taxon>
    </lineage>
</organism>
<sequence length="208" mass="21484">MSSGSTIMLSTASSAAAGDDDEYNNVKCRACYGVVVAGVSLLLFCALAVTAGLVQACAVSGFAMMFFGVIGWLVPPEASTRGGRRGLAHGEVTMPCQLVGATTEIDMPPAFAYECPADDAAEGAGGKAGAGTALCAVCLEGVRRGEAVRRLPACGHLFHRECVDMWLRSHATCPLCRHNLVPRAWAAKRTVTTAAAAVRTVGDVLPPV</sequence>
<reference evidence="11" key="1">
    <citation type="submission" date="2024-06" db="EMBL/GenBank/DDBJ databases">
        <authorList>
            <person name="Ryan C."/>
        </authorList>
    </citation>
    <scope>NUCLEOTIDE SEQUENCE [LARGE SCALE GENOMIC DNA]</scope>
</reference>
<feature type="transmembrane region" description="Helical" evidence="8">
    <location>
        <begin position="41"/>
        <end position="74"/>
    </location>
</feature>
<evidence type="ECO:0000259" key="9">
    <source>
        <dbReference type="PROSITE" id="PS50089"/>
    </source>
</evidence>
<reference evidence="10 11" key="2">
    <citation type="submission" date="2024-10" db="EMBL/GenBank/DDBJ databases">
        <authorList>
            <person name="Ryan C."/>
        </authorList>
    </citation>
    <scope>NUCLEOTIDE SEQUENCE [LARGE SCALE GENOMIC DNA]</scope>
</reference>
<feature type="domain" description="RING-type" evidence="9">
    <location>
        <begin position="135"/>
        <end position="177"/>
    </location>
</feature>
<name>A0ABC9EM23_9POAL</name>
<dbReference type="EC" id="2.3.2.27" evidence="2"/>
<evidence type="ECO:0000313" key="10">
    <source>
        <dbReference type="EMBL" id="CAL5059125.1"/>
    </source>
</evidence>
<evidence type="ECO:0000256" key="3">
    <source>
        <dbReference type="ARBA" id="ARBA00022723"/>
    </source>
</evidence>
<evidence type="ECO:0000256" key="6">
    <source>
        <dbReference type="ARBA" id="ARBA00024209"/>
    </source>
</evidence>
<protein>
    <recommendedName>
        <fullName evidence="2">RING-type E3 ubiquitin transferase</fullName>
        <ecNumber evidence="2">2.3.2.27</ecNumber>
    </recommendedName>
</protein>
<dbReference type="Pfam" id="PF13639">
    <property type="entry name" value="zf-RING_2"/>
    <property type="match status" value="1"/>
</dbReference>
<dbReference type="InterPro" id="IPR013083">
    <property type="entry name" value="Znf_RING/FYVE/PHD"/>
</dbReference>
<proteinExistence type="inferred from homology"/>
<dbReference type="PROSITE" id="PS50089">
    <property type="entry name" value="ZF_RING_2"/>
    <property type="match status" value="1"/>
</dbReference>
<evidence type="ECO:0000256" key="7">
    <source>
        <dbReference type="PROSITE-ProRule" id="PRU00175"/>
    </source>
</evidence>